<dbReference type="Pfam" id="PF06055">
    <property type="entry name" value="ExoD"/>
    <property type="match status" value="1"/>
</dbReference>
<accession>A0A7W9FJ47</accession>
<gene>
    <name evidence="2" type="ORF">GGQ63_000405</name>
</gene>
<dbReference type="Proteomes" id="UP000523821">
    <property type="component" value="Unassembled WGS sequence"/>
</dbReference>
<evidence type="ECO:0000313" key="3">
    <source>
        <dbReference type="Proteomes" id="UP000523821"/>
    </source>
</evidence>
<proteinExistence type="predicted"/>
<dbReference type="InterPro" id="IPR010331">
    <property type="entry name" value="ExoD"/>
</dbReference>
<dbReference type="PANTHER" id="PTHR41795:SF1">
    <property type="entry name" value="EXOPOLYSACCHARIDE SYNTHESIS PROTEIN"/>
    <property type="match status" value="1"/>
</dbReference>
<dbReference type="AlphaFoldDB" id="A0A7W9FJ47"/>
<keyword evidence="1" id="KW-0472">Membrane</keyword>
<keyword evidence="3" id="KW-1185">Reference proteome</keyword>
<reference evidence="2 3" key="1">
    <citation type="submission" date="2020-08" db="EMBL/GenBank/DDBJ databases">
        <title>Genomic Encyclopedia of Type Strains, Phase IV (KMG-IV): sequencing the most valuable type-strain genomes for metagenomic binning, comparative biology and taxonomic classification.</title>
        <authorList>
            <person name="Goeker M."/>
        </authorList>
    </citation>
    <scope>NUCLEOTIDE SEQUENCE [LARGE SCALE GENOMIC DNA]</scope>
    <source>
        <strain evidence="2 3">DSM 16268</strain>
    </source>
</reference>
<sequence>MPASSAVVRRRLSDLLIGLAEDESRARISVGDILVATQERALGALLFIFAFPNILPTPPGTSAILGAPLIFLAAQLALGLPPWLPRVIAARSMARRDFAALTRRVVPWLQKGERLLRPRAGVLVRPPVEQLVGVVCFLLAVILFLPIPLGNMLPALAVSLFSLGILERDGFWILAGFVAAIAAVLLVWGVFLALLKTALFLIASAFH</sequence>
<dbReference type="RefSeq" id="WP_343061057.1">
    <property type="nucleotide sequence ID" value="NZ_JACHOO010000001.1"/>
</dbReference>
<organism evidence="2 3">
    <name type="scientific">Prosthecomicrobium pneumaticum</name>
    <dbReference type="NCBI Taxonomy" id="81895"/>
    <lineage>
        <taxon>Bacteria</taxon>
        <taxon>Pseudomonadati</taxon>
        <taxon>Pseudomonadota</taxon>
        <taxon>Alphaproteobacteria</taxon>
        <taxon>Hyphomicrobiales</taxon>
        <taxon>Kaistiaceae</taxon>
        <taxon>Prosthecomicrobium</taxon>
    </lineage>
</organism>
<comment type="caution">
    <text evidence="2">The sequence shown here is derived from an EMBL/GenBank/DDBJ whole genome shotgun (WGS) entry which is preliminary data.</text>
</comment>
<dbReference type="EMBL" id="JACHOO010000001">
    <property type="protein sequence ID" value="MBB5751362.1"/>
    <property type="molecule type" value="Genomic_DNA"/>
</dbReference>
<keyword evidence="1" id="KW-1133">Transmembrane helix</keyword>
<dbReference type="PANTHER" id="PTHR41795">
    <property type="entry name" value="EXOPOLYSACCHARIDE SYNTHESIS PROTEIN"/>
    <property type="match status" value="1"/>
</dbReference>
<evidence type="ECO:0000313" key="2">
    <source>
        <dbReference type="EMBL" id="MBB5751362.1"/>
    </source>
</evidence>
<dbReference type="PIRSF" id="PIRSF033239">
    <property type="entry name" value="ExoD"/>
    <property type="match status" value="1"/>
</dbReference>
<feature type="transmembrane region" description="Helical" evidence="1">
    <location>
        <begin position="170"/>
        <end position="195"/>
    </location>
</feature>
<name>A0A7W9FJ47_9HYPH</name>
<feature type="transmembrane region" description="Helical" evidence="1">
    <location>
        <begin position="63"/>
        <end position="84"/>
    </location>
</feature>
<feature type="transmembrane region" description="Helical" evidence="1">
    <location>
        <begin position="131"/>
        <end position="150"/>
    </location>
</feature>
<protein>
    <submittedName>
        <fullName evidence="2">Uncharacterized protein</fullName>
    </submittedName>
</protein>
<keyword evidence="1" id="KW-0812">Transmembrane</keyword>
<evidence type="ECO:0000256" key="1">
    <source>
        <dbReference type="SAM" id="Phobius"/>
    </source>
</evidence>